<name>A2XJF0_ORYSI</name>
<gene>
    <name evidence="1" type="ORF">OsI_12574</name>
</gene>
<dbReference type="Gene3D" id="1.20.5.340">
    <property type="match status" value="1"/>
</dbReference>
<evidence type="ECO:0000313" key="2">
    <source>
        <dbReference type="Proteomes" id="UP000007015"/>
    </source>
</evidence>
<dbReference type="Gramene" id="BGIOSGA013105-TA">
    <property type="protein sequence ID" value="BGIOSGA013105-PA"/>
    <property type="gene ID" value="BGIOSGA013105"/>
</dbReference>
<dbReference type="HOGENOM" id="CLU_2626337_0_0_1"/>
<accession>A2XJF0</accession>
<organism evidence="1 2">
    <name type="scientific">Oryza sativa subsp. indica</name>
    <name type="common">Rice</name>
    <dbReference type="NCBI Taxonomy" id="39946"/>
    <lineage>
        <taxon>Eukaryota</taxon>
        <taxon>Viridiplantae</taxon>
        <taxon>Streptophyta</taxon>
        <taxon>Embryophyta</taxon>
        <taxon>Tracheophyta</taxon>
        <taxon>Spermatophyta</taxon>
        <taxon>Magnoliopsida</taxon>
        <taxon>Liliopsida</taxon>
        <taxon>Poales</taxon>
        <taxon>Poaceae</taxon>
        <taxon>BOP clade</taxon>
        <taxon>Oryzoideae</taxon>
        <taxon>Oryzeae</taxon>
        <taxon>Oryzinae</taxon>
        <taxon>Oryza</taxon>
        <taxon>Oryza sativa</taxon>
    </lineage>
</organism>
<reference evidence="1 2" key="1">
    <citation type="journal article" date="2005" name="PLoS Biol.">
        <title>The genomes of Oryza sativa: a history of duplications.</title>
        <authorList>
            <person name="Yu J."/>
            <person name="Wang J."/>
            <person name="Lin W."/>
            <person name="Li S."/>
            <person name="Li H."/>
            <person name="Zhou J."/>
            <person name="Ni P."/>
            <person name="Dong W."/>
            <person name="Hu S."/>
            <person name="Zeng C."/>
            <person name="Zhang J."/>
            <person name="Zhang Y."/>
            <person name="Li R."/>
            <person name="Xu Z."/>
            <person name="Li S."/>
            <person name="Li X."/>
            <person name="Zheng H."/>
            <person name="Cong L."/>
            <person name="Lin L."/>
            <person name="Yin J."/>
            <person name="Geng J."/>
            <person name="Li G."/>
            <person name="Shi J."/>
            <person name="Liu J."/>
            <person name="Lv H."/>
            <person name="Li J."/>
            <person name="Wang J."/>
            <person name="Deng Y."/>
            <person name="Ran L."/>
            <person name="Shi X."/>
            <person name="Wang X."/>
            <person name="Wu Q."/>
            <person name="Li C."/>
            <person name="Ren X."/>
            <person name="Wang J."/>
            <person name="Wang X."/>
            <person name="Li D."/>
            <person name="Liu D."/>
            <person name="Zhang X."/>
            <person name="Ji Z."/>
            <person name="Zhao W."/>
            <person name="Sun Y."/>
            <person name="Zhang Z."/>
            <person name="Bao J."/>
            <person name="Han Y."/>
            <person name="Dong L."/>
            <person name="Ji J."/>
            <person name="Chen P."/>
            <person name="Wu S."/>
            <person name="Liu J."/>
            <person name="Xiao Y."/>
            <person name="Bu D."/>
            <person name="Tan J."/>
            <person name="Yang L."/>
            <person name="Ye C."/>
            <person name="Zhang J."/>
            <person name="Xu J."/>
            <person name="Zhou Y."/>
            <person name="Yu Y."/>
            <person name="Zhang B."/>
            <person name="Zhuang S."/>
            <person name="Wei H."/>
            <person name="Liu B."/>
            <person name="Lei M."/>
            <person name="Yu H."/>
            <person name="Li Y."/>
            <person name="Xu H."/>
            <person name="Wei S."/>
            <person name="He X."/>
            <person name="Fang L."/>
            <person name="Zhang Z."/>
            <person name="Zhang Y."/>
            <person name="Huang X."/>
            <person name="Su Z."/>
            <person name="Tong W."/>
            <person name="Li J."/>
            <person name="Tong Z."/>
            <person name="Li S."/>
            <person name="Ye J."/>
            <person name="Wang L."/>
            <person name="Fang L."/>
            <person name="Lei T."/>
            <person name="Chen C."/>
            <person name="Chen H."/>
            <person name="Xu Z."/>
            <person name="Li H."/>
            <person name="Huang H."/>
            <person name="Zhang F."/>
            <person name="Xu H."/>
            <person name="Li N."/>
            <person name="Zhao C."/>
            <person name="Li S."/>
            <person name="Dong L."/>
            <person name="Huang Y."/>
            <person name="Li L."/>
            <person name="Xi Y."/>
            <person name="Qi Q."/>
            <person name="Li W."/>
            <person name="Zhang B."/>
            <person name="Hu W."/>
            <person name="Zhang Y."/>
            <person name="Tian X."/>
            <person name="Jiao Y."/>
            <person name="Liang X."/>
            <person name="Jin J."/>
            <person name="Gao L."/>
            <person name="Zheng W."/>
            <person name="Hao B."/>
            <person name="Liu S."/>
            <person name="Wang W."/>
            <person name="Yuan L."/>
            <person name="Cao M."/>
            <person name="McDermott J."/>
            <person name="Samudrala R."/>
            <person name="Wang J."/>
            <person name="Wong G.K."/>
            <person name="Yang H."/>
        </authorList>
    </citation>
    <scope>NUCLEOTIDE SEQUENCE [LARGE SCALE GENOMIC DNA]</scope>
    <source>
        <strain evidence="2">cv. 93-11</strain>
    </source>
</reference>
<evidence type="ECO:0000313" key="1">
    <source>
        <dbReference type="EMBL" id="EAY90960.1"/>
    </source>
</evidence>
<dbReference type="EMBL" id="CM000128">
    <property type="protein sequence ID" value="EAY90960.1"/>
    <property type="molecule type" value="Genomic_DNA"/>
</dbReference>
<proteinExistence type="predicted"/>
<dbReference type="Proteomes" id="UP000007015">
    <property type="component" value="Chromosome 3"/>
</dbReference>
<dbReference type="AlphaFoldDB" id="A2XJF0"/>
<keyword evidence="2" id="KW-1185">Reference proteome</keyword>
<sequence length="78" mass="8623">MLARKKMNPTLTERMEVAEGEIGSLTTRVTELTSSINSILGSLQGMEKWIPTVDLGMKDLCQAVDQDNTWVAQLEARA</sequence>
<protein>
    <submittedName>
        <fullName evidence="1">Uncharacterized protein</fullName>
    </submittedName>
</protein>